<reference evidence="2 3" key="1">
    <citation type="submission" date="2020-01" db="EMBL/GenBank/DDBJ databases">
        <title>Insect and environment-associated Actinomycetes.</title>
        <authorList>
            <person name="Currrie C."/>
            <person name="Chevrette M."/>
            <person name="Carlson C."/>
            <person name="Stubbendieck R."/>
            <person name="Wendt-Pienkowski E."/>
        </authorList>
    </citation>
    <scope>NUCLEOTIDE SEQUENCE [LARGE SCALE GENOMIC DNA]</scope>
    <source>
        <strain evidence="2 3">SID10258</strain>
    </source>
</reference>
<accession>A0A6L9QRH4</accession>
<gene>
    <name evidence="2" type="ORF">G3I70_37065</name>
</gene>
<evidence type="ECO:0000313" key="2">
    <source>
        <dbReference type="EMBL" id="NEA28071.1"/>
    </source>
</evidence>
<feature type="non-terminal residue" evidence="2">
    <location>
        <position position="79"/>
    </location>
</feature>
<evidence type="ECO:0000256" key="1">
    <source>
        <dbReference type="SAM" id="MobiDB-lite"/>
    </source>
</evidence>
<evidence type="ECO:0000313" key="3">
    <source>
        <dbReference type="Proteomes" id="UP000475532"/>
    </source>
</evidence>
<dbReference type="Proteomes" id="UP000475532">
    <property type="component" value="Unassembled WGS sequence"/>
</dbReference>
<organism evidence="2 3">
    <name type="scientific">Actinomadura bangladeshensis</name>
    <dbReference type="NCBI Taxonomy" id="453573"/>
    <lineage>
        <taxon>Bacteria</taxon>
        <taxon>Bacillati</taxon>
        <taxon>Actinomycetota</taxon>
        <taxon>Actinomycetes</taxon>
        <taxon>Streptosporangiales</taxon>
        <taxon>Thermomonosporaceae</taxon>
        <taxon>Actinomadura</taxon>
    </lineage>
</organism>
<feature type="region of interest" description="Disordered" evidence="1">
    <location>
        <begin position="30"/>
        <end position="49"/>
    </location>
</feature>
<proteinExistence type="predicted"/>
<dbReference type="EMBL" id="JAAGLI010000996">
    <property type="protein sequence ID" value="NEA28071.1"/>
    <property type="molecule type" value="Genomic_DNA"/>
</dbReference>
<comment type="caution">
    <text evidence="2">The sequence shown here is derived from an EMBL/GenBank/DDBJ whole genome shotgun (WGS) entry which is preliminary data.</text>
</comment>
<sequence length="79" mass="8367">LAALERAGVPDPGAAVEAALDEAEVLSLTEEPEFDEESFEEDAEPEEPAEMLGAARWALAEEAAAEGFQRLTLTAVPLL</sequence>
<feature type="non-terminal residue" evidence="2">
    <location>
        <position position="1"/>
    </location>
</feature>
<name>A0A6L9QRH4_9ACTN</name>
<protein>
    <submittedName>
        <fullName evidence="2">Conjugal transfer protein TraA</fullName>
    </submittedName>
</protein>
<dbReference type="AlphaFoldDB" id="A0A6L9QRH4"/>